<dbReference type="EMBL" id="JACJSI010000120">
    <property type="protein sequence ID" value="MBD2533887.1"/>
    <property type="molecule type" value="Genomic_DNA"/>
</dbReference>
<organism evidence="1 2">
    <name type="scientific">Nostoc flagelliforme FACHB-838</name>
    <dbReference type="NCBI Taxonomy" id="2692904"/>
    <lineage>
        <taxon>Bacteria</taxon>
        <taxon>Bacillati</taxon>
        <taxon>Cyanobacteriota</taxon>
        <taxon>Cyanophyceae</taxon>
        <taxon>Nostocales</taxon>
        <taxon>Nostocaceae</taxon>
        <taxon>Nostoc</taxon>
    </lineage>
</organism>
<proteinExistence type="predicted"/>
<dbReference type="Proteomes" id="UP000623440">
    <property type="component" value="Unassembled WGS sequence"/>
</dbReference>
<keyword evidence="2" id="KW-1185">Reference proteome</keyword>
<protein>
    <submittedName>
        <fullName evidence="1">Uncharacterized protein</fullName>
    </submittedName>
</protein>
<gene>
    <name evidence="1" type="ORF">H6G97_31795</name>
</gene>
<name>A0ABR8DWN8_9NOSO</name>
<sequence>MSQEIYCINIHYGSVDGTIEMETLAQYFSTLPAPTELRKLRSPGSPKPLLQAIDSLYKKAISYLIFYRLPVVAKR</sequence>
<evidence type="ECO:0000313" key="1">
    <source>
        <dbReference type="EMBL" id="MBD2533887.1"/>
    </source>
</evidence>
<accession>A0ABR8DWN8</accession>
<comment type="caution">
    <text evidence="1">The sequence shown here is derived from an EMBL/GenBank/DDBJ whole genome shotgun (WGS) entry which is preliminary data.</text>
</comment>
<evidence type="ECO:0000313" key="2">
    <source>
        <dbReference type="Proteomes" id="UP000623440"/>
    </source>
</evidence>
<reference evidence="1 2" key="1">
    <citation type="journal article" date="2020" name="ISME J.">
        <title>Comparative genomics reveals insights into cyanobacterial evolution and habitat adaptation.</title>
        <authorList>
            <person name="Chen M.Y."/>
            <person name="Teng W.K."/>
            <person name="Zhao L."/>
            <person name="Hu C.X."/>
            <person name="Zhou Y.K."/>
            <person name="Han B.P."/>
            <person name="Song L.R."/>
            <person name="Shu W.S."/>
        </authorList>
    </citation>
    <scope>NUCLEOTIDE SEQUENCE [LARGE SCALE GENOMIC DNA]</scope>
    <source>
        <strain evidence="1 2">FACHB-838</strain>
    </source>
</reference>